<reference evidence="2" key="1">
    <citation type="journal article" date="2019" name="Int. J. Syst. Evol. Microbiol.">
        <title>The Global Catalogue of Microorganisms (GCM) 10K type strain sequencing project: providing services to taxonomists for standard genome sequencing and annotation.</title>
        <authorList>
            <consortium name="The Broad Institute Genomics Platform"/>
            <consortium name="The Broad Institute Genome Sequencing Center for Infectious Disease"/>
            <person name="Wu L."/>
            <person name="Ma J."/>
        </authorList>
    </citation>
    <scope>NUCLEOTIDE SEQUENCE [LARGE SCALE GENOMIC DNA]</scope>
    <source>
        <strain evidence="2">JCM 17924</strain>
    </source>
</reference>
<evidence type="ECO:0000313" key="2">
    <source>
        <dbReference type="Proteomes" id="UP001500454"/>
    </source>
</evidence>
<proteinExistence type="predicted"/>
<accession>A0ABP8IW28</accession>
<comment type="caution">
    <text evidence="1">The sequence shown here is derived from an EMBL/GenBank/DDBJ whole genome shotgun (WGS) entry which is preliminary data.</text>
</comment>
<name>A0ABP8IW28_9BACT</name>
<dbReference type="EMBL" id="BAABHA010000002">
    <property type="protein sequence ID" value="GAA4375816.1"/>
    <property type="molecule type" value="Genomic_DNA"/>
</dbReference>
<organism evidence="1 2">
    <name type="scientific">Hymenobacter koreensis</name>
    <dbReference type="NCBI Taxonomy" id="1084523"/>
    <lineage>
        <taxon>Bacteria</taxon>
        <taxon>Pseudomonadati</taxon>
        <taxon>Bacteroidota</taxon>
        <taxon>Cytophagia</taxon>
        <taxon>Cytophagales</taxon>
        <taxon>Hymenobacteraceae</taxon>
        <taxon>Hymenobacter</taxon>
    </lineage>
</organism>
<evidence type="ECO:0000313" key="1">
    <source>
        <dbReference type="EMBL" id="GAA4375816.1"/>
    </source>
</evidence>
<keyword evidence="2" id="KW-1185">Reference proteome</keyword>
<gene>
    <name evidence="1" type="ORF">GCM10023186_09010</name>
</gene>
<sequence length="400" mass="43971">MLLLGLAGVFYLNAALFRHHPIVLVQGKPLDADVLAQLHHLKTQLHTGAADEMQALYPEGFVFLNALYSLAWSEVGAAVPQGTTVHREAITESRWAVREIASNQARSVFDSELPLPYGAFYNGWLGYALGKHLQTLPPEDRRTPEAALFQRTCAQIAQAVADSLSPYPESYSGAVWPADATVCLAALALHDRLYSPLYQTTIQSWIRRVSLRTDSLGFIPHEAAPRTGQVRAAARGSSQSLILSLLMDIDPKFGQQYFTRYLYYFADQRLGLPGIREYPKGSAGTGDIDSGPVIWDIGGAASVVGRRTAQQYGNAELAVGLRNSIEAFGMAGTTNAKRSYLFGKLPIADAFIAWSNTSALHKPLEADTNWRWRFQLLSLAGSCVLLGLLRVLWRKPQNAR</sequence>
<protein>
    <submittedName>
        <fullName evidence="1">Uncharacterized protein</fullName>
    </submittedName>
</protein>
<dbReference type="Proteomes" id="UP001500454">
    <property type="component" value="Unassembled WGS sequence"/>
</dbReference>